<dbReference type="Proteomes" id="UP000774326">
    <property type="component" value="Unassembled WGS sequence"/>
</dbReference>
<protein>
    <submittedName>
        <fullName evidence="2">Uncharacterized protein</fullName>
    </submittedName>
</protein>
<gene>
    <name evidence="2" type="ORF">WICPIJ_003120</name>
</gene>
<evidence type="ECO:0000313" key="2">
    <source>
        <dbReference type="EMBL" id="KAH3685906.1"/>
    </source>
</evidence>
<reference evidence="2" key="2">
    <citation type="submission" date="2021-01" db="EMBL/GenBank/DDBJ databases">
        <authorList>
            <person name="Schikora-Tamarit M.A."/>
        </authorList>
    </citation>
    <scope>NUCLEOTIDE SEQUENCE</scope>
    <source>
        <strain evidence="2">CBS2887</strain>
    </source>
</reference>
<proteinExistence type="predicted"/>
<comment type="caution">
    <text evidence="2">The sequence shown here is derived from an EMBL/GenBank/DDBJ whole genome shotgun (WGS) entry which is preliminary data.</text>
</comment>
<sequence>MSKPSQISTNIYNDIPSSDTESFPDSEYFTEFSDHTDTEEQSSSSRNSDLLKKQKADQDREKYKNTFDRLMLLKEITPNLFIKDYYSCQYRSSDADAVARWLADFCHILENFGFQSSSFFNESTETGPSEEESIIVNSVLIQKTKILEMPACIYRDGDCRPLIMINRDPRKNIAVILEKCYIDLEKVRSLYSYK</sequence>
<accession>A0A9P8TP03</accession>
<evidence type="ECO:0000313" key="3">
    <source>
        <dbReference type="Proteomes" id="UP000774326"/>
    </source>
</evidence>
<name>A0A9P8TP03_WICPI</name>
<reference evidence="2" key="1">
    <citation type="journal article" date="2021" name="Open Biol.">
        <title>Shared evolutionary footprints suggest mitochondrial oxidative damage underlies multiple complex I losses in fungi.</title>
        <authorList>
            <person name="Schikora-Tamarit M.A."/>
            <person name="Marcet-Houben M."/>
            <person name="Nosek J."/>
            <person name="Gabaldon T."/>
        </authorList>
    </citation>
    <scope>NUCLEOTIDE SEQUENCE</scope>
    <source>
        <strain evidence="2">CBS2887</strain>
    </source>
</reference>
<dbReference type="EMBL" id="JAEUBG010001732">
    <property type="protein sequence ID" value="KAH3685906.1"/>
    <property type="molecule type" value="Genomic_DNA"/>
</dbReference>
<keyword evidence="3" id="KW-1185">Reference proteome</keyword>
<evidence type="ECO:0000256" key="1">
    <source>
        <dbReference type="SAM" id="MobiDB-lite"/>
    </source>
</evidence>
<feature type="compositionally biased region" description="Polar residues" evidence="1">
    <location>
        <begin position="1"/>
        <end position="23"/>
    </location>
</feature>
<dbReference type="AlphaFoldDB" id="A0A9P8TP03"/>
<feature type="region of interest" description="Disordered" evidence="1">
    <location>
        <begin position="1"/>
        <end position="57"/>
    </location>
</feature>
<organism evidence="2 3">
    <name type="scientific">Wickerhamomyces pijperi</name>
    <name type="common">Yeast</name>
    <name type="synonym">Pichia pijperi</name>
    <dbReference type="NCBI Taxonomy" id="599730"/>
    <lineage>
        <taxon>Eukaryota</taxon>
        <taxon>Fungi</taxon>
        <taxon>Dikarya</taxon>
        <taxon>Ascomycota</taxon>
        <taxon>Saccharomycotina</taxon>
        <taxon>Saccharomycetes</taxon>
        <taxon>Phaffomycetales</taxon>
        <taxon>Wickerhamomycetaceae</taxon>
        <taxon>Wickerhamomyces</taxon>
    </lineage>
</organism>